<evidence type="ECO:0000313" key="5">
    <source>
        <dbReference type="Proteomes" id="UP000800303"/>
    </source>
</evidence>
<dbReference type="InterPro" id="IPR036770">
    <property type="entry name" value="Ankyrin_rpt-contain_sf"/>
</dbReference>
<dbReference type="PANTHER" id="PTHR24171">
    <property type="entry name" value="ANKYRIN REPEAT DOMAIN-CONTAINING PROTEIN 39-RELATED"/>
    <property type="match status" value="1"/>
</dbReference>
<sequence length="271" mass="30072">MAALILSGFLWMAGCRGGQEAEKEVTVDEYGLPIMMSAALEGDLDEVIDQIERHPEHINAVDDRSDRTALIFAVASNSEVNRLEKVEALLNAGADVNLVGPNSTPALSQSILEGDQKVFDLLMAHNPDIEVPDWDGSTPLMYAAANGHRPMIDALLQAGADLNRHDRHRLYPVDHALATGLSDTADYLRSLGGISSLDDIRTPEEANKLLKIAEVEETQDFFYFQVFYNNLFAAELMAKAGYKMDDRIRELIPDLQNMNRTEMLDILNKID</sequence>
<keyword evidence="1" id="KW-0677">Repeat</keyword>
<accession>A0ABX0FD92</accession>
<dbReference type="InterPro" id="IPR002110">
    <property type="entry name" value="Ankyrin_rpt"/>
</dbReference>
<dbReference type="PANTHER" id="PTHR24171:SF8">
    <property type="entry name" value="BRCA1-ASSOCIATED RING DOMAIN PROTEIN 1"/>
    <property type="match status" value="1"/>
</dbReference>
<dbReference type="PROSITE" id="PS50088">
    <property type="entry name" value="ANK_REPEAT"/>
    <property type="match status" value="1"/>
</dbReference>
<dbReference type="Pfam" id="PF12796">
    <property type="entry name" value="Ank_2"/>
    <property type="match status" value="1"/>
</dbReference>
<dbReference type="Proteomes" id="UP000800303">
    <property type="component" value="Unassembled WGS sequence"/>
</dbReference>
<keyword evidence="2 3" id="KW-0040">ANK repeat</keyword>
<dbReference type="EMBL" id="JAAFGS010000009">
    <property type="protein sequence ID" value="NGZ77624.1"/>
    <property type="molecule type" value="Genomic_DNA"/>
</dbReference>
<name>A0ABX0FD92_9BACL</name>
<dbReference type="RefSeq" id="WP_166278351.1">
    <property type="nucleotide sequence ID" value="NZ_JAAFGS010000009.1"/>
</dbReference>
<gene>
    <name evidence="4" type="ORF">GYN08_20230</name>
</gene>
<keyword evidence="5" id="KW-1185">Reference proteome</keyword>
<dbReference type="SMART" id="SM00248">
    <property type="entry name" value="ANK"/>
    <property type="match status" value="4"/>
</dbReference>
<organism evidence="4 5">
    <name type="scientific">Saccharibacillus alkalitolerans</name>
    <dbReference type="NCBI Taxonomy" id="2705290"/>
    <lineage>
        <taxon>Bacteria</taxon>
        <taxon>Bacillati</taxon>
        <taxon>Bacillota</taxon>
        <taxon>Bacilli</taxon>
        <taxon>Bacillales</taxon>
        <taxon>Paenibacillaceae</taxon>
        <taxon>Saccharibacillus</taxon>
    </lineage>
</organism>
<evidence type="ECO:0000313" key="4">
    <source>
        <dbReference type="EMBL" id="NGZ77624.1"/>
    </source>
</evidence>
<reference evidence="4 5" key="1">
    <citation type="submission" date="2020-01" db="EMBL/GenBank/DDBJ databases">
        <title>Polyphasic characterisation and genomic insights into a novel alkali tolerant bacterium VR-M41.</title>
        <authorList>
            <person name="Vemuluri V.R."/>
        </authorList>
    </citation>
    <scope>NUCLEOTIDE SEQUENCE [LARGE SCALE GENOMIC DNA]</scope>
    <source>
        <strain evidence="4 5">VR-M41</strain>
    </source>
</reference>
<dbReference type="SUPFAM" id="SSF48403">
    <property type="entry name" value="Ankyrin repeat"/>
    <property type="match status" value="1"/>
</dbReference>
<dbReference type="PROSITE" id="PS50297">
    <property type="entry name" value="ANK_REP_REGION"/>
    <property type="match status" value="1"/>
</dbReference>
<proteinExistence type="predicted"/>
<evidence type="ECO:0000256" key="2">
    <source>
        <dbReference type="ARBA" id="ARBA00023043"/>
    </source>
</evidence>
<protein>
    <submittedName>
        <fullName evidence="4">Ankyrin repeat domain-containing protein</fullName>
    </submittedName>
</protein>
<evidence type="ECO:0000256" key="3">
    <source>
        <dbReference type="PROSITE-ProRule" id="PRU00023"/>
    </source>
</evidence>
<evidence type="ECO:0000256" key="1">
    <source>
        <dbReference type="ARBA" id="ARBA00022737"/>
    </source>
</evidence>
<dbReference type="Gene3D" id="1.25.40.20">
    <property type="entry name" value="Ankyrin repeat-containing domain"/>
    <property type="match status" value="1"/>
</dbReference>
<feature type="repeat" description="ANK" evidence="3">
    <location>
        <begin position="135"/>
        <end position="167"/>
    </location>
</feature>
<comment type="caution">
    <text evidence="4">The sequence shown here is derived from an EMBL/GenBank/DDBJ whole genome shotgun (WGS) entry which is preliminary data.</text>
</comment>